<gene>
    <name evidence="8" type="primary">cydB</name>
    <name evidence="8" type="ORF">H4C47_24470</name>
</gene>
<evidence type="ECO:0000313" key="9">
    <source>
        <dbReference type="Proteomes" id="UP000553948"/>
    </source>
</evidence>
<comment type="similarity">
    <text evidence="2">Belongs to the cytochrome ubiquinol oxidase subunit 2 family.</text>
</comment>
<keyword evidence="6 7" id="KW-0472">Membrane</keyword>
<keyword evidence="3" id="KW-1003">Cell membrane</keyword>
<evidence type="ECO:0000256" key="6">
    <source>
        <dbReference type="ARBA" id="ARBA00023136"/>
    </source>
</evidence>
<reference evidence="8 9" key="1">
    <citation type="submission" date="2020-07" db="EMBL/GenBank/DDBJ databases">
        <title>Diversity of carbapenemase encoding genes among Pseudomonas putida group clinical isolates in a tertiary Brazilian hospital.</title>
        <authorList>
            <person name="Alberto-Lei F."/>
            <person name="Nodari C.S."/>
            <person name="Streling A.P."/>
            <person name="Paulino J.T."/>
            <person name="Bessa-Neto F.O."/>
            <person name="Cayo R."/>
            <person name="Gales A.C."/>
        </authorList>
    </citation>
    <scope>NUCLEOTIDE SEQUENCE [LARGE SCALE GENOMIC DNA]</scope>
    <source>
        <strain evidence="8 9">12464</strain>
    </source>
</reference>
<dbReference type="GO" id="GO:0005886">
    <property type="term" value="C:plasma membrane"/>
    <property type="evidence" value="ECO:0007669"/>
    <property type="project" value="UniProtKB-SubCell"/>
</dbReference>
<keyword evidence="5 7" id="KW-1133">Transmembrane helix</keyword>
<dbReference type="InterPro" id="IPR003317">
    <property type="entry name" value="Cyt-d_oxidase_su2"/>
</dbReference>
<feature type="transmembrane region" description="Helical" evidence="7">
    <location>
        <begin position="234"/>
        <end position="252"/>
    </location>
</feature>
<dbReference type="GO" id="GO:0009055">
    <property type="term" value="F:electron transfer activity"/>
    <property type="evidence" value="ECO:0007669"/>
    <property type="project" value="TreeGrafter"/>
</dbReference>
<feature type="transmembrane region" description="Helical" evidence="7">
    <location>
        <begin position="160"/>
        <end position="185"/>
    </location>
</feature>
<evidence type="ECO:0000256" key="2">
    <source>
        <dbReference type="ARBA" id="ARBA00007543"/>
    </source>
</evidence>
<dbReference type="PANTHER" id="PTHR43141:SF4">
    <property type="entry name" value="CYTOCHROME BD2 SUBUNIT II"/>
    <property type="match status" value="1"/>
</dbReference>
<accession>A0A7W2QLH5</accession>
<feature type="transmembrane region" description="Helical" evidence="7">
    <location>
        <begin position="12"/>
        <end position="40"/>
    </location>
</feature>
<evidence type="ECO:0000256" key="7">
    <source>
        <dbReference type="SAM" id="Phobius"/>
    </source>
</evidence>
<evidence type="ECO:0000256" key="4">
    <source>
        <dbReference type="ARBA" id="ARBA00022692"/>
    </source>
</evidence>
<protein>
    <submittedName>
        <fullName evidence="8">Cytochrome d ubiquinol oxidase subunit II</fullName>
    </submittedName>
</protein>
<dbReference type="AlphaFoldDB" id="A0A7W2QLH5"/>
<feature type="transmembrane region" description="Helical" evidence="7">
    <location>
        <begin position="124"/>
        <end position="148"/>
    </location>
</feature>
<dbReference type="GO" id="GO:0070069">
    <property type="term" value="C:cytochrome complex"/>
    <property type="evidence" value="ECO:0007669"/>
    <property type="project" value="TreeGrafter"/>
</dbReference>
<dbReference type="GO" id="GO:0016682">
    <property type="term" value="F:oxidoreductase activity, acting on diphenols and related substances as donors, oxygen as acceptor"/>
    <property type="evidence" value="ECO:0007669"/>
    <property type="project" value="TreeGrafter"/>
</dbReference>
<comment type="subcellular location">
    <subcellularLocation>
        <location evidence="1">Cell membrane</location>
        <topology evidence="1">Multi-pass membrane protein</topology>
    </subcellularLocation>
</comment>
<dbReference type="Pfam" id="PF02322">
    <property type="entry name" value="Cyt_bd_oxida_II"/>
    <property type="match status" value="1"/>
</dbReference>
<feature type="transmembrane region" description="Helical" evidence="7">
    <location>
        <begin position="85"/>
        <end position="104"/>
    </location>
</feature>
<proteinExistence type="inferred from homology"/>
<feature type="transmembrane region" description="Helical" evidence="7">
    <location>
        <begin position="264"/>
        <end position="285"/>
    </location>
</feature>
<evidence type="ECO:0000313" key="8">
    <source>
        <dbReference type="EMBL" id="MBA6118872.1"/>
    </source>
</evidence>
<keyword evidence="4 7" id="KW-0812">Transmembrane</keyword>
<dbReference type="PANTHER" id="PTHR43141">
    <property type="entry name" value="CYTOCHROME BD2 SUBUNIT II"/>
    <property type="match status" value="1"/>
</dbReference>
<evidence type="ECO:0000256" key="1">
    <source>
        <dbReference type="ARBA" id="ARBA00004651"/>
    </source>
</evidence>
<dbReference type="Proteomes" id="UP000553948">
    <property type="component" value="Unassembled WGS sequence"/>
</dbReference>
<evidence type="ECO:0000256" key="3">
    <source>
        <dbReference type="ARBA" id="ARBA00022475"/>
    </source>
</evidence>
<dbReference type="RefSeq" id="WP_182387690.1">
    <property type="nucleotide sequence ID" value="NZ_JACGDG010000028.1"/>
</dbReference>
<dbReference type="EMBL" id="JACGDG010000028">
    <property type="protein sequence ID" value="MBA6118872.1"/>
    <property type="molecule type" value="Genomic_DNA"/>
</dbReference>
<dbReference type="GO" id="GO:0019646">
    <property type="term" value="P:aerobic electron transport chain"/>
    <property type="evidence" value="ECO:0007669"/>
    <property type="project" value="TreeGrafter"/>
</dbReference>
<sequence>MAIQGIDLSVIWGVIIAFGLMMYVIMDGFDLGLGILFPLISDSSDRDVMMNTVAPVWDGNETWAVLGAAALYGAFPLAYSVILEALYLPLVLVLVLAGLIFRGVAFEFRFKAHPNKRHLWDKAFIGGSVLATFFQGVAIGTYISGIAVVDRQFAGTGWDWVAPFPLFCGVGLLLTYALLGSTWLLIKTDGMLESRMRHYSRPLTYLLALVIVVICAWTAWLHDDIAQRWFGASHWLRSVLIAVLAVLAVVVIQKTLRMRHSHMPFIAVVGLVFLGYLGLAISIWPNIVPPSITLWQAAAPLTSQLFALIGALFIIPIILGYTFWSYHVFRGKVQAGDAYH</sequence>
<dbReference type="NCBIfam" id="TIGR00203">
    <property type="entry name" value="cydB"/>
    <property type="match status" value="1"/>
</dbReference>
<feature type="transmembrane region" description="Helical" evidence="7">
    <location>
        <begin position="305"/>
        <end position="324"/>
    </location>
</feature>
<evidence type="ECO:0000256" key="5">
    <source>
        <dbReference type="ARBA" id="ARBA00022989"/>
    </source>
</evidence>
<organism evidence="8 9">
    <name type="scientific">Pseudomonas putida</name>
    <name type="common">Arthrobacter siderocapsulatus</name>
    <dbReference type="NCBI Taxonomy" id="303"/>
    <lineage>
        <taxon>Bacteria</taxon>
        <taxon>Pseudomonadati</taxon>
        <taxon>Pseudomonadota</taxon>
        <taxon>Gammaproteobacteria</taxon>
        <taxon>Pseudomonadales</taxon>
        <taxon>Pseudomonadaceae</taxon>
        <taxon>Pseudomonas</taxon>
    </lineage>
</organism>
<feature type="transmembrane region" description="Helical" evidence="7">
    <location>
        <begin position="205"/>
        <end position="222"/>
    </location>
</feature>
<comment type="caution">
    <text evidence="8">The sequence shown here is derived from an EMBL/GenBank/DDBJ whole genome shotgun (WGS) entry which is preliminary data.</text>
</comment>
<name>A0A7W2QLH5_PSEPU</name>